<comment type="similarity">
    <text evidence="3">Belongs to the UbiH/COQ6 family.</text>
</comment>
<name>A0ABV6G1G6_9GAMM</name>
<dbReference type="PROSITE" id="PS01304">
    <property type="entry name" value="UBIH"/>
    <property type="match status" value="1"/>
</dbReference>
<comment type="caution">
    <text evidence="9">The sequence shown here is derived from an EMBL/GenBank/DDBJ whole genome shotgun (WGS) entry which is preliminary data.</text>
</comment>
<evidence type="ECO:0000313" key="10">
    <source>
        <dbReference type="Proteomes" id="UP001589814"/>
    </source>
</evidence>
<dbReference type="InterPro" id="IPR002938">
    <property type="entry name" value="FAD-bd"/>
</dbReference>
<dbReference type="Gene3D" id="3.50.50.60">
    <property type="entry name" value="FAD/NAD(P)-binding domain"/>
    <property type="match status" value="2"/>
</dbReference>
<keyword evidence="5" id="KW-0274">FAD</keyword>
<dbReference type="SUPFAM" id="SSF51905">
    <property type="entry name" value="FAD/NAD(P)-binding domain"/>
    <property type="match status" value="1"/>
</dbReference>
<dbReference type="NCBIfam" id="TIGR01988">
    <property type="entry name" value="Ubi-OHases"/>
    <property type="match status" value="1"/>
</dbReference>
<reference evidence="9 10" key="1">
    <citation type="submission" date="2024-09" db="EMBL/GenBank/DDBJ databases">
        <authorList>
            <person name="Sun Q."/>
            <person name="Mori K."/>
        </authorList>
    </citation>
    <scope>NUCLEOTIDE SEQUENCE [LARGE SCALE GENOMIC DNA]</scope>
    <source>
        <strain evidence="9 10">CCM 7415</strain>
    </source>
</reference>
<dbReference type="RefSeq" id="WP_019950406.1">
    <property type="nucleotide sequence ID" value="NZ_JBHLVX010000020.1"/>
</dbReference>
<dbReference type="InterPro" id="IPR018168">
    <property type="entry name" value="Ubi_Hdrlase_CS"/>
</dbReference>
<organism evidence="9 10">
    <name type="scientific">Kushneria aurantia</name>
    <dbReference type="NCBI Taxonomy" id="504092"/>
    <lineage>
        <taxon>Bacteria</taxon>
        <taxon>Pseudomonadati</taxon>
        <taxon>Pseudomonadota</taxon>
        <taxon>Gammaproteobacteria</taxon>
        <taxon>Oceanospirillales</taxon>
        <taxon>Halomonadaceae</taxon>
        <taxon>Kushneria</taxon>
    </lineage>
</organism>
<evidence type="ECO:0000256" key="1">
    <source>
        <dbReference type="ARBA" id="ARBA00001974"/>
    </source>
</evidence>
<evidence type="ECO:0000256" key="2">
    <source>
        <dbReference type="ARBA" id="ARBA00004749"/>
    </source>
</evidence>
<keyword evidence="9" id="KW-0830">Ubiquinone</keyword>
<dbReference type="InterPro" id="IPR010971">
    <property type="entry name" value="UbiH/COQ6"/>
</dbReference>
<keyword evidence="4" id="KW-0285">Flavoprotein</keyword>
<dbReference type="PANTHER" id="PTHR43876:SF7">
    <property type="entry name" value="UBIQUINONE BIOSYNTHESIS MONOOXYGENASE COQ6, MITOCHONDRIAL"/>
    <property type="match status" value="1"/>
</dbReference>
<keyword evidence="10" id="KW-1185">Reference proteome</keyword>
<comment type="pathway">
    <text evidence="2">Cofactor biosynthesis; ubiquinone biosynthesis.</text>
</comment>
<comment type="cofactor">
    <cofactor evidence="1">
        <name>FAD</name>
        <dbReference type="ChEBI" id="CHEBI:57692"/>
    </cofactor>
</comment>
<dbReference type="Pfam" id="PF01494">
    <property type="entry name" value="FAD_binding_3"/>
    <property type="match status" value="1"/>
</dbReference>
<dbReference type="Proteomes" id="UP001589814">
    <property type="component" value="Unassembled WGS sequence"/>
</dbReference>
<gene>
    <name evidence="9" type="ORF">ACFFHW_05730</name>
</gene>
<dbReference type="InterPro" id="IPR036188">
    <property type="entry name" value="FAD/NAD-bd_sf"/>
</dbReference>
<evidence type="ECO:0000256" key="5">
    <source>
        <dbReference type="ARBA" id="ARBA00022827"/>
    </source>
</evidence>
<dbReference type="PANTHER" id="PTHR43876">
    <property type="entry name" value="UBIQUINONE BIOSYNTHESIS MONOOXYGENASE COQ6, MITOCHONDRIAL"/>
    <property type="match status" value="1"/>
</dbReference>
<dbReference type="EMBL" id="JBHLVX010000020">
    <property type="protein sequence ID" value="MFC0267500.1"/>
    <property type="molecule type" value="Genomic_DNA"/>
</dbReference>
<evidence type="ECO:0000259" key="8">
    <source>
        <dbReference type="Pfam" id="PF01494"/>
    </source>
</evidence>
<evidence type="ECO:0000313" key="9">
    <source>
        <dbReference type="EMBL" id="MFC0267500.1"/>
    </source>
</evidence>
<accession>A0ABV6G1G6</accession>
<dbReference type="PRINTS" id="PR00420">
    <property type="entry name" value="RNGMNOXGNASE"/>
</dbReference>
<feature type="domain" description="FAD-binding" evidence="8">
    <location>
        <begin position="4"/>
        <end position="342"/>
    </location>
</feature>
<keyword evidence="7" id="KW-0503">Monooxygenase</keyword>
<protein>
    <submittedName>
        <fullName evidence="9">UbiH/UbiF/VisC/COQ6 family ubiquinone biosynthesis hydroxylase</fullName>
    </submittedName>
</protein>
<evidence type="ECO:0000256" key="7">
    <source>
        <dbReference type="ARBA" id="ARBA00023033"/>
    </source>
</evidence>
<proteinExistence type="inferred from homology"/>
<evidence type="ECO:0000256" key="6">
    <source>
        <dbReference type="ARBA" id="ARBA00023002"/>
    </source>
</evidence>
<keyword evidence="6" id="KW-0560">Oxidoreductase</keyword>
<dbReference type="InterPro" id="IPR051205">
    <property type="entry name" value="UbiH/COQ6_monooxygenase"/>
</dbReference>
<evidence type="ECO:0000256" key="3">
    <source>
        <dbReference type="ARBA" id="ARBA00005349"/>
    </source>
</evidence>
<sequence>MTFDMAIVGAGPVGAALALALGERGFDVALLDAGSMAPGWQAERIDARVSAITPASQRLLERLGVWSGVLDRRLSPYTRMRVWDGEGSGEIAFDAAEIDAPALGHIVENSALRDALLGRLEACDGVTLLAPARVTACTPAAGGRCLELADGRLLHAALVVGADGARSRLRELTGLGCHEYDTGQSAIVTTVHHRHDHQGCARQRFMRSGPLAFLPLAVAGRRQVSSIVWSLDNARAETLSMLDDEAFSRELARDFELPADDIEGIEARHVFPLTQRHAQRYADEGVVLVGDAAHSLHPLAGQGVNLGFHDIAVLTEELERAAQRGAALGDLRVLSRYSRRRRGDNALMLTLMDAFRLGFGTTAPLVQVVRNAGLSITGRSALARRFLMQQAMGDRGELPALMRPFEPV</sequence>
<evidence type="ECO:0000256" key="4">
    <source>
        <dbReference type="ARBA" id="ARBA00022630"/>
    </source>
</evidence>